<evidence type="ECO:0000256" key="4">
    <source>
        <dbReference type="ARBA" id="ARBA00022723"/>
    </source>
</evidence>
<dbReference type="Pfam" id="PF10396">
    <property type="entry name" value="TrmE_N"/>
    <property type="match status" value="1"/>
</dbReference>
<organism evidence="13 14">
    <name type="scientific">Anaerococcus tetradius</name>
    <dbReference type="NCBI Taxonomy" id="33036"/>
    <lineage>
        <taxon>Bacteria</taxon>
        <taxon>Bacillati</taxon>
        <taxon>Bacillota</taxon>
        <taxon>Tissierellia</taxon>
        <taxon>Tissierellales</taxon>
        <taxon>Peptoniphilaceae</taxon>
        <taxon>Anaerococcus</taxon>
    </lineage>
</organism>
<evidence type="ECO:0000256" key="1">
    <source>
        <dbReference type="ARBA" id="ARBA00011043"/>
    </source>
</evidence>
<dbReference type="SUPFAM" id="SSF52540">
    <property type="entry name" value="P-loop containing nucleoside triphosphate hydrolases"/>
    <property type="match status" value="1"/>
</dbReference>
<evidence type="ECO:0000256" key="2">
    <source>
        <dbReference type="ARBA" id="ARBA00022490"/>
    </source>
</evidence>
<comment type="caution">
    <text evidence="10">Lacks conserved residue(s) required for the propagation of feature annotation.</text>
</comment>
<evidence type="ECO:0000313" key="13">
    <source>
        <dbReference type="EMBL" id="KWZ79188.1"/>
    </source>
</evidence>
<keyword evidence="3 10" id="KW-0819">tRNA processing</keyword>
<dbReference type="PANTHER" id="PTHR42714:SF2">
    <property type="entry name" value="TRNA MODIFICATION GTPASE GTPBP3, MITOCHONDRIAL"/>
    <property type="match status" value="1"/>
</dbReference>
<evidence type="ECO:0000256" key="3">
    <source>
        <dbReference type="ARBA" id="ARBA00022694"/>
    </source>
</evidence>
<feature type="binding site" evidence="10">
    <location>
        <begin position="265"/>
        <end position="271"/>
    </location>
    <ligand>
        <name>GTP</name>
        <dbReference type="ChEBI" id="CHEBI:37565"/>
    </ligand>
</feature>
<dbReference type="InterPro" id="IPR018948">
    <property type="entry name" value="GTP-bd_TrmE_N"/>
</dbReference>
<dbReference type="GO" id="GO:0002098">
    <property type="term" value="P:tRNA wobble uridine modification"/>
    <property type="evidence" value="ECO:0007669"/>
    <property type="project" value="TreeGrafter"/>
</dbReference>
<protein>
    <recommendedName>
        <fullName evidence="10">tRNA modification GTPase MnmE</fullName>
        <ecNumber evidence="10">3.6.-.-</ecNumber>
    </recommendedName>
</protein>
<evidence type="ECO:0000313" key="14">
    <source>
        <dbReference type="Proteomes" id="UP000070383"/>
    </source>
</evidence>
<feature type="binding site" evidence="10">
    <location>
        <position position="271"/>
    </location>
    <ligand>
        <name>Mg(2+)</name>
        <dbReference type="ChEBI" id="CHEBI:18420"/>
    </ligand>
</feature>
<comment type="subunit">
    <text evidence="10">Homodimer. Heterotetramer of two MnmE and two MnmG subunits.</text>
</comment>
<comment type="similarity">
    <text evidence="1 10 11">Belongs to the TRAFAC class TrmE-Era-EngA-EngB-Septin-like GTPase superfamily. TrmE GTPase family.</text>
</comment>
<dbReference type="InterPro" id="IPR006073">
    <property type="entry name" value="GTP-bd"/>
</dbReference>
<dbReference type="InterPro" id="IPR027266">
    <property type="entry name" value="TrmE/GcvT-like"/>
</dbReference>
<dbReference type="InterPro" id="IPR025867">
    <property type="entry name" value="MnmE_helical"/>
</dbReference>
<keyword evidence="7 10" id="KW-0460">Magnesium</keyword>
<keyword evidence="14" id="KW-1185">Reference proteome</keyword>
<comment type="function">
    <text evidence="10">Exhibits a very high intrinsic GTPase hydrolysis rate. Involved in the addition of a carboxymethylaminomethyl (cmnm) group at the wobble position (U34) of certain tRNAs, forming tRNA-cmnm(5)s(2)U34.</text>
</comment>
<reference evidence="14" key="1">
    <citation type="submission" date="2016-01" db="EMBL/GenBank/DDBJ databases">
        <authorList>
            <person name="Mitreva M."/>
            <person name="Pepin K.H."/>
            <person name="Mihindukulasuriya K.A."/>
            <person name="Fulton R."/>
            <person name="Fronick C."/>
            <person name="O'Laughlin M."/>
            <person name="Miner T."/>
            <person name="Herter B."/>
            <person name="Rosa B.A."/>
            <person name="Cordes M."/>
            <person name="Tomlinson C."/>
            <person name="Wollam A."/>
            <person name="Palsikar V.B."/>
            <person name="Mardis E.R."/>
            <person name="Wilson R.K."/>
        </authorList>
    </citation>
    <scope>NUCLEOTIDE SEQUENCE [LARGE SCALE GENOMIC DNA]</scope>
    <source>
        <strain evidence="14">MJR8151</strain>
    </source>
</reference>
<keyword evidence="8 10" id="KW-0630">Potassium</keyword>
<feature type="binding site" evidence="10">
    <location>
        <position position="102"/>
    </location>
    <ligand>
        <name>(6S)-5-formyl-5,6,7,8-tetrahydrofolate</name>
        <dbReference type="ChEBI" id="CHEBI:57457"/>
    </ligand>
</feature>
<sequence length="470" mass="52605">MLQTTSQSSVYKGVNMEERTIAAISTPSGTGGISIVRMSGPKAYEIVSQIFRPIMGKPLDKNDDNRKMRYGNIIDNQGEIIDEVMVCFMKAPFTYTREDICEINCHGSFVSVKKILNLLLDRGCDLAEAGEFTKRAFLNGRIDLSQAEAVLDIINARNDLSQKEGINQLNGALREKINSIRQELLEALSRLEYSINFTEDGEDLPKDEIIVYMDKAKAMIDKLLNTSNKGKIVRDGINTTIIGKPNVGKSSLLNNLLNENRAIVTDIPGTTRDLITEYISFGDFTLKINDTAGIRETDDVVEKIGVDKSIELIDQSDLIIAIFDSSRDFDQEDKKIMDLIEGKNAIIILNKTDLSGKFDEKILKTSLPIIRTSMINEEGIDKLEETITEMFNTKELKRESVLITNTRHERLLNMASKKLTSSLYDINRGIPIDACEVDLRGAYDDLGLIIGESVSDEIMDKVFKEFCVGK</sequence>
<dbReference type="InterPro" id="IPR031168">
    <property type="entry name" value="G_TrmE"/>
</dbReference>
<dbReference type="NCBIfam" id="TIGR00231">
    <property type="entry name" value="small_GTP"/>
    <property type="match status" value="1"/>
</dbReference>
<dbReference type="GO" id="GO:0003924">
    <property type="term" value="F:GTPase activity"/>
    <property type="evidence" value="ECO:0007669"/>
    <property type="project" value="UniProtKB-UniRule"/>
</dbReference>
<comment type="cofactor">
    <cofactor evidence="10">
        <name>K(+)</name>
        <dbReference type="ChEBI" id="CHEBI:29103"/>
    </cofactor>
    <text evidence="10">Binds 1 potassium ion per subunit.</text>
</comment>
<dbReference type="EMBL" id="LRPM01000005">
    <property type="protein sequence ID" value="KWZ79188.1"/>
    <property type="molecule type" value="Genomic_DNA"/>
</dbReference>
<dbReference type="PATRIC" id="fig|33036.3.peg.249"/>
<keyword evidence="4 10" id="KW-0479">Metal-binding</keyword>
<dbReference type="GO" id="GO:0005525">
    <property type="term" value="F:GTP binding"/>
    <property type="evidence" value="ECO:0007669"/>
    <property type="project" value="UniProtKB-UniRule"/>
</dbReference>
<dbReference type="FunFam" id="3.30.1360.120:FF:000003">
    <property type="entry name" value="tRNA modification GTPase MnmE"/>
    <property type="match status" value="1"/>
</dbReference>
<keyword evidence="6 10" id="KW-0378">Hydrolase</keyword>
<dbReference type="Gene3D" id="3.30.1360.120">
    <property type="entry name" value="Probable tRNA modification gtpase trme, domain 1"/>
    <property type="match status" value="1"/>
</dbReference>
<name>A0A133KI35_9FIRM</name>
<keyword evidence="5 10" id="KW-0547">Nucleotide-binding</keyword>
<dbReference type="Pfam" id="PF01926">
    <property type="entry name" value="MMR_HSR1"/>
    <property type="match status" value="1"/>
</dbReference>
<dbReference type="GO" id="GO:0042802">
    <property type="term" value="F:identical protein binding"/>
    <property type="evidence" value="ECO:0007669"/>
    <property type="project" value="UniProtKB-ARBA"/>
</dbReference>
<dbReference type="STRING" id="33036.HMPREF3200_00246"/>
<evidence type="ECO:0000256" key="7">
    <source>
        <dbReference type="ARBA" id="ARBA00022842"/>
    </source>
</evidence>
<keyword evidence="9 10" id="KW-0342">GTP-binding</keyword>
<proteinExistence type="inferred from homology"/>
<feature type="binding site" evidence="10">
    <location>
        <position position="267"/>
    </location>
    <ligand>
        <name>K(+)</name>
        <dbReference type="ChEBI" id="CHEBI:29103"/>
    </ligand>
</feature>
<dbReference type="EC" id="3.6.-.-" evidence="10"/>
<gene>
    <name evidence="10" type="primary">mnmE</name>
    <name evidence="10" type="synonym">trmE</name>
    <name evidence="13" type="ORF">HMPREF3200_00246</name>
</gene>
<dbReference type="FunFam" id="3.40.50.300:FF:000494">
    <property type="entry name" value="tRNA modification GTPase MnmE"/>
    <property type="match status" value="1"/>
</dbReference>
<feature type="binding site" evidence="10">
    <location>
        <position position="250"/>
    </location>
    <ligand>
        <name>Mg(2+)</name>
        <dbReference type="ChEBI" id="CHEBI:18420"/>
    </ligand>
</feature>
<dbReference type="InterPro" id="IPR004520">
    <property type="entry name" value="GTPase_MnmE"/>
</dbReference>
<dbReference type="Proteomes" id="UP000070383">
    <property type="component" value="Unassembled WGS sequence"/>
</dbReference>
<dbReference type="CDD" id="cd04164">
    <property type="entry name" value="trmE"/>
    <property type="match status" value="1"/>
</dbReference>
<dbReference type="NCBIfam" id="TIGR00450">
    <property type="entry name" value="mnmE_trmE_thdF"/>
    <property type="match status" value="1"/>
</dbReference>
<dbReference type="GO" id="GO:0030488">
    <property type="term" value="P:tRNA methylation"/>
    <property type="evidence" value="ECO:0007669"/>
    <property type="project" value="TreeGrafter"/>
</dbReference>
<feature type="domain" description="TrmE-type G" evidence="12">
    <location>
        <begin position="236"/>
        <end position="392"/>
    </location>
</feature>
<feature type="binding site" evidence="10">
    <location>
        <position position="246"/>
    </location>
    <ligand>
        <name>K(+)</name>
        <dbReference type="ChEBI" id="CHEBI:29103"/>
    </ligand>
</feature>
<dbReference type="InterPro" id="IPR005225">
    <property type="entry name" value="Small_GTP-bd"/>
</dbReference>
<feature type="binding site" evidence="10">
    <location>
        <position position="265"/>
    </location>
    <ligand>
        <name>K(+)</name>
        <dbReference type="ChEBI" id="CHEBI:29103"/>
    </ligand>
</feature>
<feature type="binding site" evidence="10">
    <location>
        <begin position="290"/>
        <end position="293"/>
    </location>
    <ligand>
        <name>GTP</name>
        <dbReference type="ChEBI" id="CHEBI:37565"/>
    </ligand>
</feature>
<evidence type="ECO:0000256" key="11">
    <source>
        <dbReference type="RuleBase" id="RU003313"/>
    </source>
</evidence>
<comment type="subcellular location">
    <subcellularLocation>
        <location evidence="10">Cytoplasm</location>
    </subcellularLocation>
</comment>
<evidence type="ECO:0000259" key="12">
    <source>
        <dbReference type="PROSITE" id="PS51709"/>
    </source>
</evidence>
<dbReference type="GO" id="GO:0046872">
    <property type="term" value="F:metal ion binding"/>
    <property type="evidence" value="ECO:0007669"/>
    <property type="project" value="UniProtKB-KW"/>
</dbReference>
<dbReference type="CDD" id="cd14858">
    <property type="entry name" value="TrmE_N"/>
    <property type="match status" value="1"/>
</dbReference>
<dbReference type="PANTHER" id="PTHR42714">
    <property type="entry name" value="TRNA MODIFICATION GTPASE GTPBP3"/>
    <property type="match status" value="1"/>
</dbReference>
<feature type="binding site" evidence="10">
    <location>
        <begin position="246"/>
        <end position="251"/>
    </location>
    <ligand>
        <name>GTP</name>
        <dbReference type="ChEBI" id="CHEBI:37565"/>
    </ligand>
</feature>
<dbReference type="HAMAP" id="MF_00379">
    <property type="entry name" value="GTPase_MnmE"/>
    <property type="match status" value="1"/>
</dbReference>
<dbReference type="Pfam" id="PF12631">
    <property type="entry name" value="MnmE_helical"/>
    <property type="match status" value="1"/>
</dbReference>
<dbReference type="PROSITE" id="PS51709">
    <property type="entry name" value="G_TRME"/>
    <property type="match status" value="1"/>
</dbReference>
<dbReference type="InterPro" id="IPR027417">
    <property type="entry name" value="P-loop_NTPase"/>
</dbReference>
<dbReference type="Gene3D" id="3.40.50.300">
    <property type="entry name" value="P-loop containing nucleotide triphosphate hydrolases"/>
    <property type="match status" value="1"/>
</dbReference>
<evidence type="ECO:0000256" key="6">
    <source>
        <dbReference type="ARBA" id="ARBA00022801"/>
    </source>
</evidence>
<feature type="binding site" evidence="10">
    <location>
        <position position="470"/>
    </location>
    <ligand>
        <name>(6S)-5-formyl-5,6,7,8-tetrahydrofolate</name>
        <dbReference type="ChEBI" id="CHEBI:57457"/>
    </ligand>
</feature>
<evidence type="ECO:0000256" key="5">
    <source>
        <dbReference type="ARBA" id="ARBA00022741"/>
    </source>
</evidence>
<accession>A0A133KI35</accession>
<feature type="binding site" evidence="10">
    <location>
        <position position="270"/>
    </location>
    <ligand>
        <name>K(+)</name>
        <dbReference type="ChEBI" id="CHEBI:29103"/>
    </ligand>
</feature>
<evidence type="ECO:0000256" key="9">
    <source>
        <dbReference type="ARBA" id="ARBA00023134"/>
    </source>
</evidence>
<evidence type="ECO:0000256" key="8">
    <source>
        <dbReference type="ARBA" id="ARBA00022958"/>
    </source>
</evidence>
<feature type="binding site" evidence="10">
    <location>
        <position position="141"/>
    </location>
    <ligand>
        <name>(6S)-5-formyl-5,6,7,8-tetrahydrofolate</name>
        <dbReference type="ChEBI" id="CHEBI:57457"/>
    </ligand>
</feature>
<keyword evidence="2 10" id="KW-0963">Cytoplasm</keyword>
<dbReference type="AlphaFoldDB" id="A0A133KI35"/>
<dbReference type="GO" id="GO:0005829">
    <property type="term" value="C:cytosol"/>
    <property type="evidence" value="ECO:0007669"/>
    <property type="project" value="TreeGrafter"/>
</dbReference>
<evidence type="ECO:0000256" key="10">
    <source>
        <dbReference type="HAMAP-Rule" id="MF_00379"/>
    </source>
</evidence>
<dbReference type="Gene3D" id="1.20.120.430">
    <property type="entry name" value="tRNA modification GTPase MnmE domain 2"/>
    <property type="match status" value="1"/>
</dbReference>
<feature type="binding site" evidence="10">
    <location>
        <position position="37"/>
    </location>
    <ligand>
        <name>(6S)-5-formyl-5,6,7,8-tetrahydrofolate</name>
        <dbReference type="ChEBI" id="CHEBI:57457"/>
    </ligand>
</feature>
<comment type="caution">
    <text evidence="13">The sequence shown here is derived from an EMBL/GenBank/DDBJ whole genome shotgun (WGS) entry which is preliminary data.</text>
</comment>
<dbReference type="InterPro" id="IPR027368">
    <property type="entry name" value="MnmE_dom2"/>
</dbReference>